<name>A0A6A4SSC7_SCOMX</name>
<protein>
    <submittedName>
        <fullName evidence="2">Uncharacterized protein</fullName>
    </submittedName>
</protein>
<reference evidence="2 3" key="1">
    <citation type="submission" date="2019-06" db="EMBL/GenBank/DDBJ databases">
        <title>Draft genomes of female and male turbot (Scophthalmus maximus).</title>
        <authorList>
            <person name="Xu H."/>
            <person name="Xu X.-W."/>
            <person name="Shao C."/>
            <person name="Chen S."/>
        </authorList>
    </citation>
    <scope>NUCLEOTIDE SEQUENCE [LARGE SCALE GENOMIC DNA]</scope>
    <source>
        <strain evidence="2">Ysfricsl-2016a</strain>
        <tissue evidence="2">Blood</tissue>
    </source>
</reference>
<organism evidence="2 3">
    <name type="scientific">Scophthalmus maximus</name>
    <name type="common">Turbot</name>
    <name type="synonym">Psetta maxima</name>
    <dbReference type="NCBI Taxonomy" id="52904"/>
    <lineage>
        <taxon>Eukaryota</taxon>
        <taxon>Metazoa</taxon>
        <taxon>Chordata</taxon>
        <taxon>Craniata</taxon>
        <taxon>Vertebrata</taxon>
        <taxon>Euteleostomi</taxon>
        <taxon>Actinopterygii</taxon>
        <taxon>Neopterygii</taxon>
        <taxon>Teleostei</taxon>
        <taxon>Neoteleostei</taxon>
        <taxon>Acanthomorphata</taxon>
        <taxon>Carangaria</taxon>
        <taxon>Pleuronectiformes</taxon>
        <taxon>Pleuronectoidei</taxon>
        <taxon>Scophthalmidae</taxon>
        <taxon>Scophthalmus</taxon>
    </lineage>
</organism>
<feature type="region of interest" description="Disordered" evidence="1">
    <location>
        <begin position="56"/>
        <end position="86"/>
    </location>
</feature>
<dbReference type="Proteomes" id="UP000438429">
    <property type="component" value="Unassembled WGS sequence"/>
</dbReference>
<evidence type="ECO:0000256" key="1">
    <source>
        <dbReference type="SAM" id="MobiDB-lite"/>
    </source>
</evidence>
<feature type="compositionally biased region" description="Polar residues" evidence="1">
    <location>
        <begin position="65"/>
        <end position="74"/>
    </location>
</feature>
<dbReference type="AlphaFoldDB" id="A0A6A4SSC7"/>
<gene>
    <name evidence="2" type="ORF">F2P81_012796</name>
</gene>
<dbReference type="EMBL" id="VEVO01000011">
    <property type="protein sequence ID" value="KAF0035038.1"/>
    <property type="molecule type" value="Genomic_DNA"/>
</dbReference>
<proteinExistence type="predicted"/>
<comment type="caution">
    <text evidence="2">The sequence shown here is derived from an EMBL/GenBank/DDBJ whole genome shotgun (WGS) entry which is preliminary data.</text>
</comment>
<sequence>MFAWMRSVTTTTVARGREMGNRSLAVRHPLYFPPNICLITPRHFLFNILPIDDRKTSADKKDDTLSSPQPSVMRQNDEKTRESGSTTCAIIRSSSQLVGRSGWDLGCRGADDRWGGRCSGTAVGVRRVSVQAAAAAAHRRLWSTNIYI</sequence>
<evidence type="ECO:0000313" key="3">
    <source>
        <dbReference type="Proteomes" id="UP000438429"/>
    </source>
</evidence>
<evidence type="ECO:0000313" key="2">
    <source>
        <dbReference type="EMBL" id="KAF0035038.1"/>
    </source>
</evidence>
<accession>A0A6A4SSC7</accession>